<evidence type="ECO:0008006" key="6">
    <source>
        <dbReference type="Google" id="ProtNLM"/>
    </source>
</evidence>
<dbReference type="GO" id="GO:0048471">
    <property type="term" value="C:perinuclear region of cytoplasm"/>
    <property type="evidence" value="ECO:0007669"/>
    <property type="project" value="TreeGrafter"/>
</dbReference>
<evidence type="ECO:0000313" key="5">
    <source>
        <dbReference type="Proteomes" id="UP000009168"/>
    </source>
</evidence>
<keyword evidence="2" id="KW-0433">Leucine-rich repeat</keyword>
<evidence type="ECO:0000313" key="4">
    <source>
        <dbReference type="EMBL" id="EAS05228.2"/>
    </source>
</evidence>
<dbReference type="AlphaFoldDB" id="Q24BT0"/>
<dbReference type="SMART" id="SM00368">
    <property type="entry name" value="LRR_RI"/>
    <property type="match status" value="7"/>
</dbReference>
<protein>
    <recommendedName>
        <fullName evidence="6">Kinase domain protein</fullName>
    </recommendedName>
</protein>
<evidence type="ECO:0000256" key="3">
    <source>
        <dbReference type="ARBA" id="ARBA00022737"/>
    </source>
</evidence>
<dbReference type="HOGENOM" id="CLU_044292_0_0_1"/>
<dbReference type="Gene3D" id="3.80.10.10">
    <property type="entry name" value="Ribonuclease Inhibitor"/>
    <property type="match status" value="4"/>
</dbReference>
<dbReference type="GeneID" id="7843728"/>
<dbReference type="InterPro" id="IPR027038">
    <property type="entry name" value="RanGap"/>
</dbReference>
<dbReference type="InterPro" id="IPR032675">
    <property type="entry name" value="LRR_dom_sf"/>
</dbReference>
<evidence type="ECO:0000256" key="2">
    <source>
        <dbReference type="ARBA" id="ARBA00022614"/>
    </source>
</evidence>
<reference evidence="5" key="1">
    <citation type="journal article" date="2006" name="PLoS Biol.">
        <title>Macronuclear genome sequence of the ciliate Tetrahymena thermophila, a model eukaryote.</title>
        <authorList>
            <person name="Eisen J.A."/>
            <person name="Coyne R.S."/>
            <person name="Wu M."/>
            <person name="Wu D."/>
            <person name="Thiagarajan M."/>
            <person name="Wortman J.R."/>
            <person name="Badger J.H."/>
            <person name="Ren Q."/>
            <person name="Amedeo P."/>
            <person name="Jones K.M."/>
            <person name="Tallon L.J."/>
            <person name="Delcher A.L."/>
            <person name="Salzberg S.L."/>
            <person name="Silva J.C."/>
            <person name="Haas B.J."/>
            <person name="Majoros W.H."/>
            <person name="Farzad M."/>
            <person name="Carlton J.M."/>
            <person name="Smith R.K. Jr."/>
            <person name="Garg J."/>
            <person name="Pearlman R.E."/>
            <person name="Karrer K.M."/>
            <person name="Sun L."/>
            <person name="Manning G."/>
            <person name="Elde N.C."/>
            <person name="Turkewitz A.P."/>
            <person name="Asai D.J."/>
            <person name="Wilkes D.E."/>
            <person name="Wang Y."/>
            <person name="Cai H."/>
            <person name="Collins K."/>
            <person name="Stewart B.A."/>
            <person name="Lee S.R."/>
            <person name="Wilamowska K."/>
            <person name="Weinberg Z."/>
            <person name="Ruzzo W.L."/>
            <person name="Wloga D."/>
            <person name="Gaertig J."/>
            <person name="Frankel J."/>
            <person name="Tsao C.-C."/>
            <person name="Gorovsky M.A."/>
            <person name="Keeling P.J."/>
            <person name="Waller R.F."/>
            <person name="Patron N.J."/>
            <person name="Cherry J.M."/>
            <person name="Stover N.A."/>
            <person name="Krieger C.J."/>
            <person name="del Toro C."/>
            <person name="Ryder H.F."/>
            <person name="Williamson S.C."/>
            <person name="Barbeau R.A."/>
            <person name="Hamilton E.P."/>
            <person name="Orias E."/>
        </authorList>
    </citation>
    <scope>NUCLEOTIDE SEQUENCE [LARGE SCALE GENOMIC DNA]</scope>
    <source>
        <strain evidence="5">SB210</strain>
    </source>
</reference>
<dbReference type="GO" id="GO:0005096">
    <property type="term" value="F:GTPase activator activity"/>
    <property type="evidence" value="ECO:0007669"/>
    <property type="project" value="UniProtKB-KW"/>
</dbReference>
<keyword evidence="3" id="KW-0677">Repeat</keyword>
<keyword evidence="1" id="KW-0343">GTPase activation</keyword>
<dbReference type="OrthoDB" id="120976at2759"/>
<evidence type="ECO:0000256" key="1">
    <source>
        <dbReference type="ARBA" id="ARBA00022468"/>
    </source>
</evidence>
<dbReference type="Pfam" id="PF13516">
    <property type="entry name" value="LRR_6"/>
    <property type="match status" value="1"/>
</dbReference>
<dbReference type="GO" id="GO:0005634">
    <property type="term" value="C:nucleus"/>
    <property type="evidence" value="ECO:0007669"/>
    <property type="project" value="TreeGrafter"/>
</dbReference>
<proteinExistence type="predicted"/>
<name>Q24BT0_TETTS</name>
<organism evidence="4 5">
    <name type="scientific">Tetrahymena thermophila (strain SB210)</name>
    <dbReference type="NCBI Taxonomy" id="312017"/>
    <lineage>
        <taxon>Eukaryota</taxon>
        <taxon>Sar</taxon>
        <taxon>Alveolata</taxon>
        <taxon>Ciliophora</taxon>
        <taxon>Intramacronucleata</taxon>
        <taxon>Oligohymenophorea</taxon>
        <taxon>Hymenostomatida</taxon>
        <taxon>Tetrahymenina</taxon>
        <taxon>Tetrahymenidae</taxon>
        <taxon>Tetrahymena</taxon>
    </lineage>
</organism>
<sequence>MDQLNLNSQNRKHCSIHPNQQITFIRLDKEEDKDILKCNLCIYEQKINCIPLDLIDNSDFKTILKGWPIQQDSQIYSKLLEFTKIRPLVEENRNKVCEYFKSLQLIINQLLELKKKEMLKNVEQHQINFDQSLNYCLLQYNIISQKEKLKEIIQTQYGNQETQNKMLFEIIRQNNKYEQQNKKYLENLINNVEQQFVVCLDSHNLIKQQIISLISNLDTFQVNININQDISELVVKEIIDLQRCSSNVKKVVIDFKEKDINSDVFTNVSNKLVENKNLSSLDMNFSKNRIKIDYVRNLMDVMVYNSLSIQNMSLNLSYCNLSSEMISILSEGLASLKNLENLQVELKHSRVSNQGANLIARALSQLQKIKKLNLDFGSDEKNPNTENSNKIQKEGVQNICEAINKFQNLTCLTLDLAKNTIGIEGVEIISKKLLGLQNLTELNLNLWQNQIQDGGVKIITDALKNNKNVKKLDLNLRKNQIQIEGARCISNLFLNNQYITSLNLNLQANPSIGSLGLSSITNALGSCFNLNSLSLNLNFNNIGDKGCQEIANAIEKLKGISNLSLQLYKNSIGKEGLLFIAKSIQKNQTITNLTLNLGENIMGDEKTNTFAKALQDCKHIRSLNLDLRKNQINAIGVKEIANLIEQSINITEFQLQMISNQIGNEGIIYISNALKKNKNILILNLDLWNNKINEKGVKDITITLSDSRSINQLQLDLRNIEIQSEESVALLKKLEISKNWSHISVQYDLADEKYYQDF</sequence>
<dbReference type="GO" id="GO:0031267">
    <property type="term" value="F:small GTPase binding"/>
    <property type="evidence" value="ECO:0007669"/>
    <property type="project" value="TreeGrafter"/>
</dbReference>
<dbReference type="PANTHER" id="PTHR24113">
    <property type="entry name" value="RAN GTPASE-ACTIVATING PROTEIN 1"/>
    <property type="match status" value="1"/>
</dbReference>
<dbReference type="Proteomes" id="UP000009168">
    <property type="component" value="Unassembled WGS sequence"/>
</dbReference>
<dbReference type="EMBL" id="GG662384">
    <property type="protein sequence ID" value="EAS05228.2"/>
    <property type="molecule type" value="Genomic_DNA"/>
</dbReference>
<accession>Q24BT0</accession>
<dbReference type="RefSeq" id="XP_001025473.2">
    <property type="nucleotide sequence ID" value="XM_001025473.2"/>
</dbReference>
<dbReference type="SUPFAM" id="SSF52047">
    <property type="entry name" value="RNI-like"/>
    <property type="match status" value="2"/>
</dbReference>
<dbReference type="KEGG" id="tet:TTHERM_01243420"/>
<dbReference type="GO" id="GO:0005829">
    <property type="term" value="C:cytosol"/>
    <property type="evidence" value="ECO:0007669"/>
    <property type="project" value="TreeGrafter"/>
</dbReference>
<keyword evidence="5" id="KW-1185">Reference proteome</keyword>
<gene>
    <name evidence="4" type="ORF">TTHERM_01243420</name>
</gene>
<dbReference type="PANTHER" id="PTHR24113:SF12">
    <property type="entry name" value="RAN GTPASE-ACTIVATING PROTEIN 1"/>
    <property type="match status" value="1"/>
</dbReference>
<dbReference type="InParanoid" id="Q24BT0"/>
<dbReference type="InterPro" id="IPR001611">
    <property type="entry name" value="Leu-rich_rpt"/>
</dbReference>
<dbReference type="GO" id="GO:0006913">
    <property type="term" value="P:nucleocytoplasmic transport"/>
    <property type="evidence" value="ECO:0007669"/>
    <property type="project" value="TreeGrafter"/>
</dbReference>